<name>A0A7N0U3J1_KALFE</name>
<evidence type="ECO:0000256" key="6">
    <source>
        <dbReference type="ARBA" id="ARBA00022741"/>
    </source>
</evidence>
<comment type="function">
    <text evidence="2">Functions as an E3 ubiquitin ligase.</text>
</comment>
<dbReference type="UniPathway" id="UPA00143"/>
<evidence type="ECO:0000256" key="3">
    <source>
        <dbReference type="ARBA" id="ARBA00004906"/>
    </source>
</evidence>
<dbReference type="CDD" id="cd16655">
    <property type="entry name" value="RING-Ubox_WDSUB1-like"/>
    <property type="match status" value="1"/>
</dbReference>
<feature type="domain" description="U-box" evidence="13">
    <location>
        <begin position="708"/>
        <end position="779"/>
    </location>
</feature>
<evidence type="ECO:0000256" key="1">
    <source>
        <dbReference type="ARBA" id="ARBA00000900"/>
    </source>
</evidence>
<keyword evidence="9 10" id="KW-0067">ATP-binding</keyword>
<dbReference type="PROSITE" id="PS51698">
    <property type="entry name" value="U_BOX"/>
    <property type="match status" value="1"/>
</dbReference>
<evidence type="ECO:0000256" key="7">
    <source>
        <dbReference type="ARBA" id="ARBA00022777"/>
    </source>
</evidence>
<dbReference type="CDD" id="cd01989">
    <property type="entry name" value="USP_STK_Ubox_N"/>
    <property type="match status" value="1"/>
</dbReference>
<evidence type="ECO:0000256" key="8">
    <source>
        <dbReference type="ARBA" id="ARBA00022786"/>
    </source>
</evidence>
<evidence type="ECO:0000259" key="12">
    <source>
        <dbReference type="PROSITE" id="PS50011"/>
    </source>
</evidence>
<evidence type="ECO:0000256" key="2">
    <source>
        <dbReference type="ARBA" id="ARBA00003861"/>
    </source>
</evidence>
<dbReference type="PANTHER" id="PTHR45647">
    <property type="entry name" value="OS02G0152300 PROTEIN"/>
    <property type="match status" value="1"/>
</dbReference>
<dbReference type="PANTHER" id="PTHR45647:SF43">
    <property type="entry name" value="OS10G0100500 PROTEIN"/>
    <property type="match status" value="1"/>
</dbReference>
<evidence type="ECO:0000259" key="13">
    <source>
        <dbReference type="PROSITE" id="PS51698"/>
    </source>
</evidence>
<dbReference type="Gene3D" id="1.10.510.10">
    <property type="entry name" value="Transferase(Phosphotransferase) domain 1"/>
    <property type="match status" value="1"/>
</dbReference>
<dbReference type="OMA" id="APSFCEI"/>
<dbReference type="InterPro" id="IPR013083">
    <property type="entry name" value="Znf_RING/FYVE/PHD"/>
</dbReference>
<comment type="pathway">
    <text evidence="3">Protein modification; protein ubiquitination.</text>
</comment>
<evidence type="ECO:0000256" key="4">
    <source>
        <dbReference type="ARBA" id="ARBA00012483"/>
    </source>
</evidence>
<keyword evidence="7" id="KW-0418">Kinase</keyword>
<dbReference type="SUPFAM" id="SSF52402">
    <property type="entry name" value="Adenine nucleotide alpha hydrolases-like"/>
    <property type="match status" value="1"/>
</dbReference>
<dbReference type="EnsemblPlants" id="Kaladp0053s0388.1.v1.1">
    <property type="protein sequence ID" value="Kaladp0053s0388.1.v1.1"/>
    <property type="gene ID" value="Kaladp0053s0388.v1.1"/>
</dbReference>
<evidence type="ECO:0000313" key="14">
    <source>
        <dbReference type="EnsemblPlants" id="Kaladp0053s0388.1.v1.1"/>
    </source>
</evidence>
<reference evidence="14" key="1">
    <citation type="submission" date="2021-01" db="UniProtKB">
        <authorList>
            <consortium name="EnsemblPlants"/>
        </authorList>
    </citation>
    <scope>IDENTIFICATION</scope>
</reference>
<dbReference type="Pfam" id="PF04564">
    <property type="entry name" value="U-box"/>
    <property type="match status" value="1"/>
</dbReference>
<dbReference type="InterPro" id="IPR003613">
    <property type="entry name" value="Ubox_domain"/>
</dbReference>
<comment type="catalytic activity">
    <reaction evidence="1">
        <text>S-ubiquitinyl-[E2 ubiquitin-conjugating enzyme]-L-cysteine + [acceptor protein]-L-lysine = [E2 ubiquitin-conjugating enzyme]-L-cysteine + N(6)-ubiquitinyl-[acceptor protein]-L-lysine.</text>
        <dbReference type="EC" id="2.3.2.27"/>
    </reaction>
</comment>
<dbReference type="SUPFAM" id="SSF56112">
    <property type="entry name" value="Protein kinase-like (PK-like)"/>
    <property type="match status" value="1"/>
</dbReference>
<dbReference type="Gramene" id="Kaladp0053s0388.1.v1.1">
    <property type="protein sequence ID" value="Kaladp0053s0388.1.v1.1"/>
    <property type="gene ID" value="Kaladp0053s0388.v1.1"/>
</dbReference>
<dbReference type="Gene3D" id="3.30.200.20">
    <property type="entry name" value="Phosphorylase Kinase, domain 1"/>
    <property type="match status" value="1"/>
</dbReference>
<dbReference type="EC" id="2.3.2.27" evidence="4"/>
<evidence type="ECO:0000256" key="9">
    <source>
        <dbReference type="ARBA" id="ARBA00022840"/>
    </source>
</evidence>
<dbReference type="InterPro" id="IPR008271">
    <property type="entry name" value="Ser/Thr_kinase_AS"/>
</dbReference>
<dbReference type="Gene3D" id="3.40.50.620">
    <property type="entry name" value="HUPs"/>
    <property type="match status" value="1"/>
</dbReference>
<dbReference type="InterPro" id="IPR014729">
    <property type="entry name" value="Rossmann-like_a/b/a_fold"/>
</dbReference>
<keyword evidence="5" id="KW-0808">Transferase</keyword>
<evidence type="ECO:0000256" key="5">
    <source>
        <dbReference type="ARBA" id="ARBA00022679"/>
    </source>
</evidence>
<feature type="domain" description="Protein kinase" evidence="12">
    <location>
        <begin position="435"/>
        <end position="704"/>
    </location>
</feature>
<dbReference type="GO" id="GO:0016567">
    <property type="term" value="P:protein ubiquitination"/>
    <property type="evidence" value="ECO:0007669"/>
    <property type="project" value="UniProtKB-UniPathway"/>
</dbReference>
<evidence type="ECO:0000313" key="15">
    <source>
        <dbReference type="Proteomes" id="UP000594263"/>
    </source>
</evidence>
<sequence>MRLLCSSSTPPAAANRIFSAPTPPRGLDREVAEASPGDGEGGGTVHVAVGREREKGAELVRWTAGKFSGWEICVVHVHQPSKSIPTLLGNMPESGANKEVVVAHRRQEWEQTKKLLNYYGNVCRKMEVKMSALVIESQKVHKGIVDLAKENGIRKLVMGAAPVTCWLKVNSISKSSYTARNAPPWCEIWFINKDQHVWTREAVEFMHSVPQVDQQMTVNPDTQLRKTLPYNMHTTVEGIWSKSDSLHDSIKLEEESLYVKVVNVNKEVETLRNETVDELLKRKKAEAEAREAIKKTEAFEFASALEIERRREAEGILRCIREKQSEVLKKGEEAEKEMQSLKACVTHLESDVQKGNYNSKEASSELKDIQASITAMRLAKQKLSRQKMDAVYCFERWKNHIQGEFISCNHYTGYEDMPQLVVFSLSDVETATCDFSERFKLGQGGYGCVYKGEMLDKTVAIKRLYPQNSHGRLEFQQEVQVLGKLKHPHLVNLIGLCPEAWSLVYEYIPCGSLEDRLFRSNNVSPLTWKIRVRIISEIASVLLFLHTSKPKMIIHGDLKPGNILLDSDLSCKICDFGISRLVSPYASSCPRFRSNSGPKGAFAYSDPEFDRTGILTPKSDIYSFGVIILQLLTGRPPAGLVGDIRKAVFNGNVASVLHSTGEEWPSYVAKRLADLGLMFCEMNSRDRPGLTTKLVKELERLQFVEEKPVPCFFQCPINKELMHDPQIAADGFSYDGDSLREWLSNGHHTSPMTNLQLSHLQLTPNHALRHAIQEWVCKS</sequence>
<feature type="region of interest" description="Disordered" evidence="11">
    <location>
        <begin position="1"/>
        <end position="44"/>
    </location>
</feature>
<dbReference type="InterPro" id="IPR000719">
    <property type="entry name" value="Prot_kinase_dom"/>
</dbReference>
<dbReference type="GO" id="GO:0005524">
    <property type="term" value="F:ATP binding"/>
    <property type="evidence" value="ECO:0007669"/>
    <property type="project" value="UniProtKB-UniRule"/>
</dbReference>
<dbReference type="SMART" id="SM00504">
    <property type="entry name" value="Ubox"/>
    <property type="match status" value="1"/>
</dbReference>
<dbReference type="PROSITE" id="PS00108">
    <property type="entry name" value="PROTEIN_KINASE_ST"/>
    <property type="match status" value="1"/>
</dbReference>
<dbReference type="InterPro" id="IPR051348">
    <property type="entry name" value="U-box_ubiquitin_ligases"/>
</dbReference>
<keyword evidence="15" id="KW-1185">Reference proteome</keyword>
<dbReference type="Pfam" id="PF00069">
    <property type="entry name" value="Pkinase"/>
    <property type="match status" value="1"/>
</dbReference>
<dbReference type="InterPro" id="IPR011009">
    <property type="entry name" value="Kinase-like_dom_sf"/>
</dbReference>
<proteinExistence type="predicted"/>
<dbReference type="GO" id="GO:0004672">
    <property type="term" value="F:protein kinase activity"/>
    <property type="evidence" value="ECO:0007669"/>
    <property type="project" value="InterPro"/>
</dbReference>
<dbReference type="Gene3D" id="3.30.40.10">
    <property type="entry name" value="Zinc/RING finger domain, C3HC4 (zinc finger)"/>
    <property type="match status" value="1"/>
</dbReference>
<evidence type="ECO:0000256" key="11">
    <source>
        <dbReference type="SAM" id="MobiDB-lite"/>
    </source>
</evidence>
<evidence type="ECO:0000256" key="10">
    <source>
        <dbReference type="PROSITE-ProRule" id="PRU10141"/>
    </source>
</evidence>
<accession>A0A7N0U3J1</accession>
<dbReference type="SMART" id="SM00220">
    <property type="entry name" value="S_TKc"/>
    <property type="match status" value="1"/>
</dbReference>
<dbReference type="GO" id="GO:0061630">
    <property type="term" value="F:ubiquitin protein ligase activity"/>
    <property type="evidence" value="ECO:0007669"/>
    <property type="project" value="UniProtKB-EC"/>
</dbReference>
<keyword evidence="8" id="KW-0833">Ubl conjugation pathway</keyword>
<feature type="binding site" evidence="10">
    <location>
        <position position="462"/>
    </location>
    <ligand>
        <name>ATP</name>
        <dbReference type="ChEBI" id="CHEBI:30616"/>
    </ligand>
</feature>
<keyword evidence="6 10" id="KW-0547">Nucleotide-binding</keyword>
<dbReference type="SUPFAM" id="SSF57850">
    <property type="entry name" value="RING/U-box"/>
    <property type="match status" value="1"/>
</dbReference>
<dbReference type="InterPro" id="IPR017441">
    <property type="entry name" value="Protein_kinase_ATP_BS"/>
</dbReference>
<protein>
    <recommendedName>
        <fullName evidence="4">RING-type E3 ubiquitin transferase</fullName>
        <ecNumber evidence="4">2.3.2.27</ecNumber>
    </recommendedName>
</protein>
<dbReference type="Proteomes" id="UP000594263">
    <property type="component" value="Unplaced"/>
</dbReference>
<dbReference type="AlphaFoldDB" id="A0A7N0U3J1"/>
<feature type="compositionally biased region" description="Polar residues" evidence="11">
    <location>
        <begin position="1"/>
        <end position="10"/>
    </location>
</feature>
<dbReference type="PROSITE" id="PS50011">
    <property type="entry name" value="PROTEIN_KINASE_DOM"/>
    <property type="match status" value="1"/>
</dbReference>
<organism evidence="14 15">
    <name type="scientific">Kalanchoe fedtschenkoi</name>
    <name type="common">Lavender scallops</name>
    <name type="synonym">South American air plant</name>
    <dbReference type="NCBI Taxonomy" id="63787"/>
    <lineage>
        <taxon>Eukaryota</taxon>
        <taxon>Viridiplantae</taxon>
        <taxon>Streptophyta</taxon>
        <taxon>Embryophyta</taxon>
        <taxon>Tracheophyta</taxon>
        <taxon>Spermatophyta</taxon>
        <taxon>Magnoliopsida</taxon>
        <taxon>eudicotyledons</taxon>
        <taxon>Gunneridae</taxon>
        <taxon>Pentapetalae</taxon>
        <taxon>Saxifragales</taxon>
        <taxon>Crassulaceae</taxon>
        <taxon>Kalanchoe</taxon>
    </lineage>
</organism>
<dbReference type="PROSITE" id="PS00107">
    <property type="entry name" value="PROTEIN_KINASE_ATP"/>
    <property type="match status" value="1"/>
</dbReference>